<dbReference type="RefSeq" id="WP_114074855.1">
    <property type="nucleotide sequence ID" value="NZ_CP030918.1"/>
</dbReference>
<feature type="transmembrane region" description="Helical" evidence="7">
    <location>
        <begin position="83"/>
        <end position="102"/>
    </location>
</feature>
<reference evidence="9" key="1">
    <citation type="submission" date="2018-07" db="EMBL/GenBank/DDBJ databases">
        <title>Genome sequencing of Paracoccus sp. SC2-6.</title>
        <authorList>
            <person name="Heo J."/>
            <person name="Kim S.-J."/>
            <person name="Kwon S.-W."/>
        </authorList>
    </citation>
    <scope>NUCLEOTIDE SEQUENCE [LARGE SCALE GENOMIC DNA]</scope>
    <source>
        <strain evidence="9">SC2-6</strain>
    </source>
</reference>
<evidence type="ECO:0000313" key="9">
    <source>
        <dbReference type="Proteomes" id="UP000252023"/>
    </source>
</evidence>
<keyword evidence="9" id="KW-1185">Reference proteome</keyword>
<feature type="transmembrane region" description="Helical" evidence="7">
    <location>
        <begin position="6"/>
        <end position="38"/>
    </location>
</feature>
<keyword evidence="5 7" id="KW-1133">Transmembrane helix</keyword>
<feature type="transmembrane region" description="Helical" evidence="7">
    <location>
        <begin position="199"/>
        <end position="218"/>
    </location>
</feature>
<keyword evidence="6 7" id="KW-0472">Membrane</keyword>
<evidence type="ECO:0000256" key="1">
    <source>
        <dbReference type="ARBA" id="ARBA00004651"/>
    </source>
</evidence>
<dbReference type="GO" id="GO:0019646">
    <property type="term" value="P:aerobic electron transport chain"/>
    <property type="evidence" value="ECO:0007669"/>
    <property type="project" value="TreeGrafter"/>
</dbReference>
<dbReference type="PANTHER" id="PTHR43141">
    <property type="entry name" value="CYTOCHROME BD2 SUBUNIT II"/>
    <property type="match status" value="1"/>
</dbReference>
<dbReference type="Proteomes" id="UP000252023">
    <property type="component" value="Chromosome"/>
</dbReference>
<proteinExistence type="inferred from homology"/>
<evidence type="ECO:0000256" key="7">
    <source>
        <dbReference type="SAM" id="Phobius"/>
    </source>
</evidence>
<gene>
    <name evidence="8" type="primary">cydB</name>
    <name evidence="8" type="ORF">DRW48_01420</name>
</gene>
<evidence type="ECO:0000256" key="5">
    <source>
        <dbReference type="ARBA" id="ARBA00022989"/>
    </source>
</evidence>
<evidence type="ECO:0000313" key="8">
    <source>
        <dbReference type="EMBL" id="AXC48535.1"/>
    </source>
</evidence>
<dbReference type="AlphaFoldDB" id="A0A344PGN0"/>
<dbReference type="GO" id="GO:0070069">
    <property type="term" value="C:cytochrome complex"/>
    <property type="evidence" value="ECO:0007669"/>
    <property type="project" value="TreeGrafter"/>
</dbReference>
<evidence type="ECO:0000256" key="3">
    <source>
        <dbReference type="ARBA" id="ARBA00022475"/>
    </source>
</evidence>
<sequence length="337" mass="36638">MFPLDLAHIWAGLIAFAVLAYVVFDGFDLGIGILFPWLRDRRERHLAMNTIAPVWDGNETWLVLGGGGLLAVFPLAYAVVMPAVYPLIIIMLLGLIFRGVAFEFTFRTKRAQAFWEWGFAIGSLAAAIAQGLILGALVQGITVQDRAFAGGTWDWATPFSALCAVAVLIGYATLGAAWLRMKTDGATRVHATRILRLGLPALIAVIGAVSLATVWVRPEYMQRWFSGAGLVWSVIVPVLVVLAGGIAWTATRDNDRRVMWPFLGVLALFVLTFTGLGISFYPNIVPPGLTIVEAAAPDTSLRFLLVGAAVLIPTILAYTAYSYWVFRGVVDPDQGYH</sequence>
<dbReference type="PANTHER" id="PTHR43141:SF4">
    <property type="entry name" value="CYTOCHROME BD2 SUBUNIT II"/>
    <property type="match status" value="1"/>
</dbReference>
<dbReference type="GO" id="GO:0016682">
    <property type="term" value="F:oxidoreductase activity, acting on diphenols and related substances as donors, oxygen as acceptor"/>
    <property type="evidence" value="ECO:0007669"/>
    <property type="project" value="TreeGrafter"/>
</dbReference>
<feature type="transmembrane region" description="Helical" evidence="7">
    <location>
        <begin position="158"/>
        <end position="179"/>
    </location>
</feature>
<dbReference type="GO" id="GO:0009055">
    <property type="term" value="F:electron transfer activity"/>
    <property type="evidence" value="ECO:0007669"/>
    <property type="project" value="TreeGrafter"/>
</dbReference>
<keyword evidence="3" id="KW-1003">Cell membrane</keyword>
<feature type="transmembrane region" description="Helical" evidence="7">
    <location>
        <begin position="114"/>
        <end position="138"/>
    </location>
</feature>
<dbReference type="OrthoDB" id="9776710at2"/>
<feature type="transmembrane region" description="Helical" evidence="7">
    <location>
        <begin position="224"/>
        <end position="248"/>
    </location>
</feature>
<keyword evidence="4 7" id="KW-0812">Transmembrane</keyword>
<evidence type="ECO:0000256" key="2">
    <source>
        <dbReference type="ARBA" id="ARBA00007543"/>
    </source>
</evidence>
<name>A0A344PGN0_9RHOB</name>
<accession>A0A344PGN0</accession>
<dbReference type="Pfam" id="PF02322">
    <property type="entry name" value="Cyt_bd_oxida_II"/>
    <property type="match status" value="1"/>
</dbReference>
<feature type="transmembrane region" description="Helical" evidence="7">
    <location>
        <begin position="260"/>
        <end position="281"/>
    </location>
</feature>
<organism evidence="8 9">
    <name type="scientific">Paracoccus suum</name>
    <dbReference type="NCBI Taxonomy" id="2259340"/>
    <lineage>
        <taxon>Bacteria</taxon>
        <taxon>Pseudomonadati</taxon>
        <taxon>Pseudomonadota</taxon>
        <taxon>Alphaproteobacteria</taxon>
        <taxon>Rhodobacterales</taxon>
        <taxon>Paracoccaceae</taxon>
        <taxon>Paracoccus</taxon>
    </lineage>
</organism>
<feature type="transmembrane region" description="Helical" evidence="7">
    <location>
        <begin position="59"/>
        <end position="77"/>
    </location>
</feature>
<dbReference type="InterPro" id="IPR003317">
    <property type="entry name" value="Cyt-d_oxidase_su2"/>
</dbReference>
<dbReference type="NCBIfam" id="TIGR00203">
    <property type="entry name" value="cydB"/>
    <property type="match status" value="1"/>
</dbReference>
<feature type="transmembrane region" description="Helical" evidence="7">
    <location>
        <begin position="301"/>
        <end position="321"/>
    </location>
</feature>
<dbReference type="KEGG" id="pars:DRW48_01420"/>
<dbReference type="GO" id="GO:0005886">
    <property type="term" value="C:plasma membrane"/>
    <property type="evidence" value="ECO:0007669"/>
    <property type="project" value="UniProtKB-SubCell"/>
</dbReference>
<comment type="similarity">
    <text evidence="2">Belongs to the cytochrome ubiquinol oxidase subunit 2 family.</text>
</comment>
<dbReference type="EMBL" id="CP030918">
    <property type="protein sequence ID" value="AXC48535.1"/>
    <property type="molecule type" value="Genomic_DNA"/>
</dbReference>
<protein>
    <submittedName>
        <fullName evidence="8">Cytochrome d ubiquinol oxidase subunit II</fullName>
    </submittedName>
</protein>
<comment type="subcellular location">
    <subcellularLocation>
        <location evidence="1">Cell membrane</location>
        <topology evidence="1">Multi-pass membrane protein</topology>
    </subcellularLocation>
</comment>
<evidence type="ECO:0000256" key="6">
    <source>
        <dbReference type="ARBA" id="ARBA00023136"/>
    </source>
</evidence>
<evidence type="ECO:0000256" key="4">
    <source>
        <dbReference type="ARBA" id="ARBA00022692"/>
    </source>
</evidence>